<feature type="region of interest" description="Disordered" evidence="1">
    <location>
        <begin position="1"/>
        <end position="25"/>
    </location>
</feature>
<accession>A0A0C1YV41</accession>
<protein>
    <submittedName>
        <fullName evidence="2">Uncharacterized protein</fullName>
    </submittedName>
</protein>
<reference evidence="2 3" key="1">
    <citation type="submission" date="2014-07" db="EMBL/GenBank/DDBJ databases">
        <title>Unique and conserved regions in Vibrio harveyi and related species in comparison with the shrimp pathogen Vibrio harveyi CAIM 1792.</title>
        <authorList>
            <person name="Espinoza-Valles I."/>
            <person name="Vora G."/>
            <person name="Leekitcharoenphon P."/>
            <person name="Ussery D."/>
            <person name="Hoj L."/>
            <person name="Gomez-Gil B."/>
        </authorList>
    </citation>
    <scope>NUCLEOTIDE SEQUENCE [LARGE SCALE GENOMIC DNA]</scope>
    <source>
        <strain evidence="3">CAIM 1854 / LMG 25443</strain>
    </source>
</reference>
<dbReference type="Proteomes" id="UP000031586">
    <property type="component" value="Unassembled WGS sequence"/>
</dbReference>
<evidence type="ECO:0000313" key="3">
    <source>
        <dbReference type="Proteomes" id="UP000031586"/>
    </source>
</evidence>
<proteinExistence type="predicted"/>
<name>A0A0C1YV41_9VIBR</name>
<organism evidence="2 3">
    <name type="scientific">Vibrio owensii CAIM 1854 = LMG 25443</name>
    <dbReference type="NCBI Taxonomy" id="1229493"/>
    <lineage>
        <taxon>Bacteria</taxon>
        <taxon>Pseudomonadati</taxon>
        <taxon>Pseudomonadota</taxon>
        <taxon>Gammaproteobacteria</taxon>
        <taxon>Vibrionales</taxon>
        <taxon>Vibrionaceae</taxon>
        <taxon>Vibrio</taxon>
    </lineage>
</organism>
<dbReference type="PATRIC" id="fig|1229493.5.peg.5145"/>
<comment type="caution">
    <text evidence="2">The sequence shown here is derived from an EMBL/GenBank/DDBJ whole genome shotgun (WGS) entry which is preliminary data.</text>
</comment>
<evidence type="ECO:0000313" key="2">
    <source>
        <dbReference type="EMBL" id="KIF47899.1"/>
    </source>
</evidence>
<sequence>MSQFHYTDITNPPPSRQTEFSTKTKGIQETSNLALPRYKRLSVLLIELVALPNCNPYCNDDGESLRHTLQQSINDFADGFHEEGQLYGVWELEQTDKVDVYALALMVSFDWMRSHPESHQRLNHQIQKHGNRCCRYRQHIITTTRPF</sequence>
<dbReference type="EMBL" id="JPRD01000065">
    <property type="protein sequence ID" value="KIF47899.1"/>
    <property type="molecule type" value="Genomic_DNA"/>
</dbReference>
<dbReference type="RefSeq" id="WP_020197976.1">
    <property type="nucleotide sequence ID" value="NZ_BAOH01000174.1"/>
</dbReference>
<evidence type="ECO:0000256" key="1">
    <source>
        <dbReference type="SAM" id="MobiDB-lite"/>
    </source>
</evidence>
<gene>
    <name evidence="2" type="ORF">H735_27235</name>
</gene>
<dbReference type="AlphaFoldDB" id="A0A0C1YV41"/>